<organism evidence="19 20">
    <name type="scientific">Hansschlegelia quercus</name>
    <dbReference type="NCBI Taxonomy" id="2528245"/>
    <lineage>
        <taxon>Bacteria</taxon>
        <taxon>Pseudomonadati</taxon>
        <taxon>Pseudomonadota</taxon>
        <taxon>Alphaproteobacteria</taxon>
        <taxon>Hyphomicrobiales</taxon>
        <taxon>Methylopilaceae</taxon>
        <taxon>Hansschlegelia</taxon>
    </lineage>
</organism>
<evidence type="ECO:0000256" key="7">
    <source>
        <dbReference type="ARBA" id="ARBA00022630"/>
    </source>
</evidence>
<dbReference type="Pfam" id="PF01590">
    <property type="entry name" value="GAF"/>
    <property type="match status" value="1"/>
</dbReference>
<evidence type="ECO:0000313" key="20">
    <source>
        <dbReference type="Proteomes" id="UP000291613"/>
    </source>
</evidence>
<reference evidence="19 20" key="1">
    <citation type="submission" date="2019-02" db="EMBL/GenBank/DDBJ databases">
        <title>Hansschlegelia quercus sp. nov., a novel methylotrophic bacterium from buds of oak (Quercus robur L.).</title>
        <authorList>
            <person name="Agafonova N.V."/>
            <person name="Kaparullina E.N."/>
            <person name="Grouzdev D.S."/>
            <person name="Doronina N.V."/>
        </authorList>
    </citation>
    <scope>NUCLEOTIDE SEQUENCE [LARGE SCALE GENOMIC DNA]</scope>
    <source>
        <strain evidence="19 20">Dub</strain>
    </source>
</reference>
<sequence>MASRLGAFDWRGHPLGPPEEWPGELKAALGICMHSSLPTAIYWGPELRLLYNDAWSSVPRDRHPWAVGRPAKEVWADIWPVVGPQFEEVFGRGRGVSSDGQMLAIKRDGVPEETYWNYSLTPIFDASGGVAGVFNQGAEITESVLKSRDQSFLLAFGDRLRDMTEDGQAGALASAVEALAAHLRLDRVGYAAVEDGVATVVRSWSTPRLEDTTAKRFTLDEFGAEEMATLLRGEVISSANIASDPRYGEEERRRYASYSVGAQMVAPFVRAGRVLSFIFFNTIGPRRWTGRDAELARDVAERIWVASDRAEASIRLRASEQRFALLFGQASVGLSEVDRAGRFTRVNDSMGRLLDRSPESIVGMSVADVTHPEDVDDTGAEILRGAETGEPYTIEKRYLKPDGSSFWAVTNVTPVVDAAGLVSGFFAVTTDVGERKEQERIRSWLLAELNHRVRNNLVTVQSLAHHTKLTTSSSDEFERVFNARLMALSRAHDVLMRETWASAALSDLLAGTLAPYEIEGLSRVTLGGPEIRLSPTAAVTLNLAFHELATNAAKFGALSRPEGRVVVTWSVDAARGDGAVELNWRECGGPPVSAPRRRGFGLRLIERGAPRELGGHAIMDFATNGLACAFQLPLSEKIMTP</sequence>
<keyword evidence="12" id="KW-0418">Kinase</keyword>
<keyword evidence="10" id="KW-0677">Repeat</keyword>
<dbReference type="InterPro" id="IPR013767">
    <property type="entry name" value="PAS_fold"/>
</dbReference>
<dbReference type="PROSITE" id="PS50112">
    <property type="entry name" value="PAS"/>
    <property type="match status" value="1"/>
</dbReference>
<evidence type="ECO:0000256" key="12">
    <source>
        <dbReference type="ARBA" id="ARBA00022777"/>
    </source>
</evidence>
<dbReference type="NCBIfam" id="TIGR00229">
    <property type="entry name" value="sensory_box"/>
    <property type="match status" value="1"/>
</dbReference>
<dbReference type="PROSITE" id="PS50113">
    <property type="entry name" value="PAC"/>
    <property type="match status" value="1"/>
</dbReference>
<dbReference type="InterPro" id="IPR001610">
    <property type="entry name" value="PAC"/>
</dbReference>
<dbReference type="InterPro" id="IPR036890">
    <property type="entry name" value="HATPase_C_sf"/>
</dbReference>
<keyword evidence="14" id="KW-0157">Chromophore</keyword>
<dbReference type="OrthoDB" id="341208at2"/>
<dbReference type="Gene3D" id="3.30.450.40">
    <property type="match status" value="1"/>
</dbReference>
<evidence type="ECO:0000256" key="10">
    <source>
        <dbReference type="ARBA" id="ARBA00022737"/>
    </source>
</evidence>
<dbReference type="InterPro" id="IPR035965">
    <property type="entry name" value="PAS-like_dom_sf"/>
</dbReference>
<dbReference type="Pfam" id="PF07536">
    <property type="entry name" value="HWE_HK"/>
    <property type="match status" value="1"/>
</dbReference>
<comment type="catalytic activity">
    <reaction evidence="1">
        <text>ATP + protein L-histidine = ADP + protein N-phospho-L-histidine.</text>
        <dbReference type="EC" id="2.7.13.3"/>
    </reaction>
</comment>
<evidence type="ECO:0000259" key="17">
    <source>
        <dbReference type="PROSITE" id="PS50112"/>
    </source>
</evidence>
<dbReference type="InterPro" id="IPR000014">
    <property type="entry name" value="PAS"/>
</dbReference>
<evidence type="ECO:0000259" key="18">
    <source>
        <dbReference type="PROSITE" id="PS50113"/>
    </source>
</evidence>
<evidence type="ECO:0000256" key="6">
    <source>
        <dbReference type="ARBA" id="ARBA00022606"/>
    </source>
</evidence>
<dbReference type="Gene3D" id="3.30.450.20">
    <property type="entry name" value="PAS domain"/>
    <property type="match status" value="2"/>
</dbReference>
<dbReference type="SMART" id="SM00091">
    <property type="entry name" value="PAS"/>
    <property type="match status" value="1"/>
</dbReference>
<evidence type="ECO:0000256" key="16">
    <source>
        <dbReference type="ARBA" id="ARBA00023170"/>
    </source>
</evidence>
<dbReference type="Proteomes" id="UP000291613">
    <property type="component" value="Unassembled WGS sequence"/>
</dbReference>
<evidence type="ECO:0000256" key="13">
    <source>
        <dbReference type="ARBA" id="ARBA00022840"/>
    </source>
</evidence>
<evidence type="ECO:0000256" key="3">
    <source>
        <dbReference type="ARBA" id="ARBA00021740"/>
    </source>
</evidence>
<dbReference type="SMART" id="SM00086">
    <property type="entry name" value="PAC"/>
    <property type="match status" value="2"/>
</dbReference>
<evidence type="ECO:0000256" key="8">
    <source>
        <dbReference type="ARBA" id="ARBA00022643"/>
    </source>
</evidence>
<dbReference type="SUPFAM" id="SSF55781">
    <property type="entry name" value="GAF domain-like"/>
    <property type="match status" value="1"/>
</dbReference>
<dbReference type="RefSeq" id="WP_131003157.1">
    <property type="nucleotide sequence ID" value="NZ_JBHSZR010000003.1"/>
</dbReference>
<keyword evidence="5" id="KW-0597">Phosphoprotein</keyword>
<dbReference type="InterPro" id="IPR029016">
    <property type="entry name" value="GAF-like_dom_sf"/>
</dbReference>
<dbReference type="SMART" id="SM00065">
    <property type="entry name" value="GAF"/>
    <property type="match status" value="1"/>
</dbReference>
<evidence type="ECO:0000256" key="5">
    <source>
        <dbReference type="ARBA" id="ARBA00022553"/>
    </source>
</evidence>
<dbReference type="SUPFAM" id="SSF55874">
    <property type="entry name" value="ATPase domain of HSP90 chaperone/DNA topoisomerase II/histidine kinase"/>
    <property type="match status" value="1"/>
</dbReference>
<dbReference type="Gene3D" id="3.30.565.10">
    <property type="entry name" value="Histidine kinase-like ATPase, C-terminal domain"/>
    <property type="match status" value="1"/>
</dbReference>
<dbReference type="GO" id="GO:0004673">
    <property type="term" value="F:protein histidine kinase activity"/>
    <property type="evidence" value="ECO:0007669"/>
    <property type="project" value="UniProtKB-EC"/>
</dbReference>
<keyword evidence="15" id="KW-0843">Virulence</keyword>
<dbReference type="PANTHER" id="PTHR41523">
    <property type="entry name" value="TWO-COMPONENT SYSTEM SENSOR PROTEIN"/>
    <property type="match status" value="1"/>
</dbReference>
<dbReference type="InterPro" id="IPR003018">
    <property type="entry name" value="GAF"/>
</dbReference>
<dbReference type="EMBL" id="SIUB01000003">
    <property type="protein sequence ID" value="TBN53910.1"/>
    <property type="molecule type" value="Genomic_DNA"/>
</dbReference>
<name>A0A4Q9GPR0_9HYPH</name>
<evidence type="ECO:0000313" key="19">
    <source>
        <dbReference type="EMBL" id="TBN53910.1"/>
    </source>
</evidence>
<gene>
    <name evidence="19" type="ORF">EYR15_08995</name>
</gene>
<keyword evidence="9" id="KW-0808">Transferase</keyword>
<keyword evidence="13" id="KW-0067">ATP-binding</keyword>
<dbReference type="Pfam" id="PF00989">
    <property type="entry name" value="PAS"/>
    <property type="match status" value="1"/>
</dbReference>
<keyword evidence="6" id="KW-0716">Sensory transduction</keyword>
<comment type="caution">
    <text evidence="19">The sequence shown here is derived from an EMBL/GenBank/DDBJ whole genome shotgun (WGS) entry which is preliminary data.</text>
</comment>
<accession>A0A4Q9GPR0</accession>
<dbReference type="GO" id="GO:0005524">
    <property type="term" value="F:ATP binding"/>
    <property type="evidence" value="ECO:0007669"/>
    <property type="project" value="UniProtKB-KW"/>
</dbReference>
<keyword evidence="16" id="KW-0675">Receptor</keyword>
<dbReference type="PANTHER" id="PTHR41523:SF7">
    <property type="entry name" value="HISTIDINE KINASE"/>
    <property type="match status" value="1"/>
</dbReference>
<protein>
    <recommendedName>
        <fullName evidence="3">Blue-light-activated histidine kinase</fullName>
        <ecNumber evidence="2">2.7.13.3</ecNumber>
    </recommendedName>
</protein>
<dbReference type="EC" id="2.7.13.3" evidence="2"/>
<evidence type="ECO:0000256" key="11">
    <source>
        <dbReference type="ARBA" id="ARBA00022741"/>
    </source>
</evidence>
<dbReference type="CDD" id="cd00130">
    <property type="entry name" value="PAS"/>
    <property type="match status" value="1"/>
</dbReference>
<evidence type="ECO:0000256" key="2">
    <source>
        <dbReference type="ARBA" id="ARBA00012438"/>
    </source>
</evidence>
<evidence type="ECO:0000256" key="1">
    <source>
        <dbReference type="ARBA" id="ARBA00000085"/>
    </source>
</evidence>
<dbReference type="SMART" id="SM00911">
    <property type="entry name" value="HWE_HK"/>
    <property type="match status" value="1"/>
</dbReference>
<dbReference type="InterPro" id="IPR011102">
    <property type="entry name" value="Sig_transdc_His_kinase_HWE"/>
</dbReference>
<dbReference type="SUPFAM" id="SSF55785">
    <property type="entry name" value="PYP-like sensor domain (PAS domain)"/>
    <property type="match status" value="1"/>
</dbReference>
<evidence type="ECO:0000256" key="4">
    <source>
        <dbReference type="ARBA" id="ARBA00022543"/>
    </source>
</evidence>
<keyword evidence="20" id="KW-1185">Reference proteome</keyword>
<dbReference type="GO" id="GO:0009881">
    <property type="term" value="F:photoreceptor activity"/>
    <property type="evidence" value="ECO:0007669"/>
    <property type="project" value="UniProtKB-KW"/>
</dbReference>
<keyword evidence="4" id="KW-0600">Photoreceptor protein</keyword>
<feature type="domain" description="PAS" evidence="17">
    <location>
        <begin position="319"/>
        <end position="389"/>
    </location>
</feature>
<feature type="domain" description="PAC" evidence="18">
    <location>
        <begin position="392"/>
        <end position="444"/>
    </location>
</feature>
<keyword evidence="11" id="KW-0547">Nucleotide-binding</keyword>
<dbReference type="GO" id="GO:0006355">
    <property type="term" value="P:regulation of DNA-templated transcription"/>
    <property type="evidence" value="ECO:0007669"/>
    <property type="project" value="InterPro"/>
</dbReference>
<dbReference type="InterPro" id="IPR000700">
    <property type="entry name" value="PAS-assoc_C"/>
</dbReference>
<evidence type="ECO:0000256" key="15">
    <source>
        <dbReference type="ARBA" id="ARBA00023026"/>
    </source>
</evidence>
<evidence type="ECO:0000256" key="9">
    <source>
        <dbReference type="ARBA" id="ARBA00022679"/>
    </source>
</evidence>
<evidence type="ECO:0000256" key="14">
    <source>
        <dbReference type="ARBA" id="ARBA00022991"/>
    </source>
</evidence>
<proteinExistence type="predicted"/>
<keyword evidence="7" id="KW-0285">Flavoprotein</keyword>
<keyword evidence="8" id="KW-0288">FMN</keyword>
<dbReference type="AlphaFoldDB" id="A0A4Q9GPR0"/>